<feature type="transmembrane region" description="Helical" evidence="5">
    <location>
        <begin position="165"/>
        <end position="184"/>
    </location>
</feature>
<evidence type="ECO:0000256" key="2">
    <source>
        <dbReference type="ARBA" id="ARBA00022692"/>
    </source>
</evidence>
<evidence type="ECO:0000256" key="5">
    <source>
        <dbReference type="SAM" id="Phobius"/>
    </source>
</evidence>
<dbReference type="PANTHER" id="PTHR11785">
    <property type="entry name" value="AMINO ACID TRANSPORTER"/>
    <property type="match status" value="1"/>
</dbReference>
<feature type="transmembrane region" description="Helical" evidence="5">
    <location>
        <begin position="401"/>
        <end position="420"/>
    </location>
</feature>
<dbReference type="GO" id="GO:0016020">
    <property type="term" value="C:membrane"/>
    <property type="evidence" value="ECO:0007669"/>
    <property type="project" value="UniProtKB-SubCell"/>
</dbReference>
<name>A0A5N6ZCQ1_9EURO</name>
<keyword evidence="2 5" id="KW-0812">Transmembrane</keyword>
<dbReference type="EMBL" id="ML739062">
    <property type="protein sequence ID" value="KAE8354943.1"/>
    <property type="molecule type" value="Genomic_DNA"/>
</dbReference>
<organism evidence="6 7">
    <name type="scientific">Aspergillus coremiiformis</name>
    <dbReference type="NCBI Taxonomy" id="138285"/>
    <lineage>
        <taxon>Eukaryota</taxon>
        <taxon>Fungi</taxon>
        <taxon>Dikarya</taxon>
        <taxon>Ascomycota</taxon>
        <taxon>Pezizomycotina</taxon>
        <taxon>Eurotiomycetes</taxon>
        <taxon>Eurotiomycetidae</taxon>
        <taxon>Eurotiales</taxon>
        <taxon>Aspergillaceae</taxon>
        <taxon>Aspergillus</taxon>
        <taxon>Aspergillus subgen. Circumdati</taxon>
    </lineage>
</organism>
<evidence type="ECO:0000313" key="6">
    <source>
        <dbReference type="EMBL" id="KAE8354943.1"/>
    </source>
</evidence>
<keyword evidence="3 5" id="KW-1133">Transmembrane helix</keyword>
<dbReference type="OrthoDB" id="5982228at2759"/>
<feature type="transmembrane region" description="Helical" evidence="5">
    <location>
        <begin position="43"/>
        <end position="68"/>
    </location>
</feature>
<feature type="transmembrane region" description="Helical" evidence="5">
    <location>
        <begin position="432"/>
        <end position="453"/>
    </location>
</feature>
<dbReference type="Gene3D" id="1.20.1740.10">
    <property type="entry name" value="Amino acid/polyamine transporter I"/>
    <property type="match status" value="1"/>
</dbReference>
<sequence length="517" mass="55742">MHPDPEVHSVVGDDASSETTRFIHQPDDGVGVAIGYTQPRRRLGLLSTTFLITNRMIGTAIFSVPSAIAHSTGSAGASLIIWVVGFILSFCGFFIYLELGSLLPYNGGEKNYLEAAYPRPPLLATVIFATHVIFLGFTGIGTIAIAENILLASHATTTDWVKRGMAFALMTGVAAMHILGRTWNVKIMNTLASVKLLVLALIVLTGLGLVFIGSPNVPNPGASYDRPFAGSSTRASDYTIALFKVLATFQGWSNAMYVLEEVEDPRRTLKVAGVLGLGSVGILYVLVNAVFFVAATPTELSETGMTVVALFVGKVFGPEMQRFTAILAALSSLGNIMTASFSMSRVIRSFALEGLLPFSSFFAGRSRSGSPAGAFALVFLSSFLMILAVPFGEAYNFLLDVGQWAVAVIQIFVVSGLFLIRKRVTYPPGAFQVWTSVACLFFASQIFLVLSPFMAGSGSQSLPVWFTPLTGSLILCLGGVYWYIWWIVLPRLGEFAWETSILISDGERAVVWRRVAT</sequence>
<dbReference type="PIRSF" id="PIRSF006060">
    <property type="entry name" value="AA_transporter"/>
    <property type="match status" value="1"/>
</dbReference>
<evidence type="ECO:0000256" key="3">
    <source>
        <dbReference type="ARBA" id="ARBA00022989"/>
    </source>
</evidence>
<reference evidence="7" key="1">
    <citation type="submission" date="2019-04" db="EMBL/GenBank/DDBJ databases">
        <title>Friends and foes A comparative genomics studyof 23 Aspergillus species from section Flavi.</title>
        <authorList>
            <consortium name="DOE Joint Genome Institute"/>
            <person name="Kjaerbolling I."/>
            <person name="Vesth T."/>
            <person name="Frisvad J.C."/>
            <person name="Nybo J.L."/>
            <person name="Theobald S."/>
            <person name="Kildgaard S."/>
            <person name="Isbrandt T."/>
            <person name="Kuo A."/>
            <person name="Sato A."/>
            <person name="Lyhne E.K."/>
            <person name="Kogle M.E."/>
            <person name="Wiebenga A."/>
            <person name="Kun R.S."/>
            <person name="Lubbers R.J."/>
            <person name="Makela M.R."/>
            <person name="Barry K."/>
            <person name="Chovatia M."/>
            <person name="Clum A."/>
            <person name="Daum C."/>
            <person name="Haridas S."/>
            <person name="He G."/>
            <person name="LaButti K."/>
            <person name="Lipzen A."/>
            <person name="Mondo S."/>
            <person name="Riley R."/>
            <person name="Salamov A."/>
            <person name="Simmons B.A."/>
            <person name="Magnuson J.K."/>
            <person name="Henrissat B."/>
            <person name="Mortensen U.H."/>
            <person name="Larsen T.O."/>
            <person name="Devries R.P."/>
            <person name="Grigoriev I.V."/>
            <person name="Machida M."/>
            <person name="Baker S.E."/>
            <person name="Andersen M.R."/>
        </authorList>
    </citation>
    <scope>NUCLEOTIDE SEQUENCE [LARGE SCALE GENOMIC DNA]</scope>
    <source>
        <strain evidence="7">CBS 553.77</strain>
    </source>
</reference>
<gene>
    <name evidence="6" type="ORF">BDV28DRAFT_130039</name>
</gene>
<dbReference type="AlphaFoldDB" id="A0A5N6ZCQ1"/>
<dbReference type="Proteomes" id="UP000327118">
    <property type="component" value="Unassembled WGS sequence"/>
</dbReference>
<feature type="transmembrane region" description="Helical" evidence="5">
    <location>
        <begin position="120"/>
        <end position="145"/>
    </location>
</feature>
<feature type="transmembrane region" description="Helical" evidence="5">
    <location>
        <begin position="465"/>
        <end position="488"/>
    </location>
</feature>
<feature type="transmembrane region" description="Helical" evidence="5">
    <location>
        <begin position="368"/>
        <end position="389"/>
    </location>
</feature>
<accession>A0A5N6ZCQ1</accession>
<feature type="transmembrane region" description="Helical" evidence="5">
    <location>
        <begin position="196"/>
        <end position="218"/>
    </location>
</feature>
<feature type="transmembrane region" description="Helical" evidence="5">
    <location>
        <begin position="80"/>
        <end position="99"/>
    </location>
</feature>
<dbReference type="InterPro" id="IPR050598">
    <property type="entry name" value="AminoAcid_Transporter"/>
</dbReference>
<feature type="transmembrane region" description="Helical" evidence="5">
    <location>
        <begin position="323"/>
        <end position="347"/>
    </location>
</feature>
<keyword evidence="7" id="KW-1185">Reference proteome</keyword>
<dbReference type="InterPro" id="IPR002293">
    <property type="entry name" value="AA/rel_permease1"/>
</dbReference>
<dbReference type="GO" id="GO:0015179">
    <property type="term" value="F:L-amino acid transmembrane transporter activity"/>
    <property type="evidence" value="ECO:0007669"/>
    <property type="project" value="TreeGrafter"/>
</dbReference>
<dbReference type="PANTHER" id="PTHR11785:SF382">
    <property type="entry name" value="LOW-AFFINITY METHIONINE PERMEASE"/>
    <property type="match status" value="1"/>
</dbReference>
<keyword evidence="4 5" id="KW-0472">Membrane</keyword>
<comment type="subcellular location">
    <subcellularLocation>
        <location evidence="1">Membrane</location>
        <topology evidence="1">Multi-pass membrane protein</topology>
    </subcellularLocation>
</comment>
<feature type="transmembrane region" description="Helical" evidence="5">
    <location>
        <begin position="238"/>
        <end position="259"/>
    </location>
</feature>
<evidence type="ECO:0000256" key="1">
    <source>
        <dbReference type="ARBA" id="ARBA00004141"/>
    </source>
</evidence>
<dbReference type="Pfam" id="PF13520">
    <property type="entry name" value="AA_permease_2"/>
    <property type="match status" value="1"/>
</dbReference>
<evidence type="ECO:0000313" key="7">
    <source>
        <dbReference type="Proteomes" id="UP000327118"/>
    </source>
</evidence>
<evidence type="ECO:0000256" key="4">
    <source>
        <dbReference type="ARBA" id="ARBA00023136"/>
    </source>
</evidence>
<proteinExistence type="predicted"/>
<feature type="transmembrane region" description="Helical" evidence="5">
    <location>
        <begin position="271"/>
        <end position="295"/>
    </location>
</feature>
<protein>
    <submittedName>
        <fullName evidence="6">Amino acid/polyamine transporter I</fullName>
    </submittedName>
</protein>